<proteinExistence type="predicted"/>
<dbReference type="AlphaFoldDB" id="U3P9G8"/>
<dbReference type="HOGENOM" id="CLU_2343574_0_0_11"/>
<dbReference type="OrthoDB" id="3197444at2"/>
<name>U3P9G8_LEIXC</name>
<dbReference type="KEGG" id="lxy:O159_25340"/>
<dbReference type="PATRIC" id="fig|1389489.3.peg.2430"/>
<gene>
    <name evidence="1" type="ORF">O159_25340</name>
</gene>
<sequence>MVTSPVFGFAVSRWRGLREEFEVVRQAAYVVAEEETRGAMLNAWGRRLGIDPYSLFLGPAARAYAYASAELVEHWRTHPRPVFQVFEAARFDPDGGVW</sequence>
<reference evidence="1 2" key="1">
    <citation type="journal article" date="2013" name="Genome Announc.">
        <title>Complete Genome Sequence of Leifsonia xyli subsp. cynodontis Strain DSM46306, a Gram-Positive Bacterial Pathogen of Grasses.</title>
        <authorList>
            <person name="Monteiro-Vitorello C.B."/>
            <person name="Zerillo M.M."/>
            <person name="Van Sluys M.A."/>
            <person name="Camargo L.E."/>
            <person name="Kitajima J.P."/>
        </authorList>
    </citation>
    <scope>NUCLEOTIDE SEQUENCE [LARGE SCALE GENOMIC DNA]</scope>
    <source>
        <strain evidence="1 2">DSM 46306</strain>
    </source>
</reference>
<dbReference type="EMBL" id="CP006734">
    <property type="protein sequence ID" value="AGW42466.1"/>
    <property type="molecule type" value="Genomic_DNA"/>
</dbReference>
<evidence type="ECO:0000313" key="1">
    <source>
        <dbReference type="EMBL" id="AGW42466.1"/>
    </source>
</evidence>
<organism evidence="1 2">
    <name type="scientific">Leifsonia xyli subsp. cynodontis DSM 46306</name>
    <dbReference type="NCBI Taxonomy" id="1389489"/>
    <lineage>
        <taxon>Bacteria</taxon>
        <taxon>Bacillati</taxon>
        <taxon>Actinomycetota</taxon>
        <taxon>Actinomycetes</taxon>
        <taxon>Micrococcales</taxon>
        <taxon>Microbacteriaceae</taxon>
        <taxon>Leifsonia</taxon>
    </lineage>
</organism>
<dbReference type="STRING" id="1389489.O159_25340"/>
<evidence type="ECO:0000313" key="2">
    <source>
        <dbReference type="Proteomes" id="UP000016743"/>
    </source>
</evidence>
<protein>
    <submittedName>
        <fullName evidence="1">Uncharacterized protein</fullName>
    </submittedName>
</protein>
<accession>U3P9G8</accession>
<dbReference type="Proteomes" id="UP000016743">
    <property type="component" value="Chromosome"/>
</dbReference>
<keyword evidence="2" id="KW-1185">Reference proteome</keyword>